<dbReference type="Proteomes" id="UP001138540">
    <property type="component" value="Unassembled WGS sequence"/>
</dbReference>
<keyword evidence="3" id="KW-0808">Transferase</keyword>
<feature type="compositionally biased region" description="Basic residues" evidence="1">
    <location>
        <begin position="303"/>
        <end position="314"/>
    </location>
</feature>
<feature type="compositionally biased region" description="Basic and acidic residues" evidence="1">
    <location>
        <begin position="292"/>
        <end position="302"/>
    </location>
</feature>
<feature type="compositionally biased region" description="Basic and acidic residues" evidence="1">
    <location>
        <begin position="315"/>
        <end position="332"/>
    </location>
</feature>
<dbReference type="PANTHER" id="PTHR36837:SF4">
    <property type="entry name" value="BLR0908 PROTEIN"/>
    <property type="match status" value="1"/>
</dbReference>
<reference evidence="3 4" key="1">
    <citation type="submission" date="2020-08" db="EMBL/GenBank/DDBJ databases">
        <title>Exploring microbial biodiversity for novel pathways involved in the catabolism of aromatic compounds derived from lignin.</title>
        <authorList>
            <person name="Elkins J."/>
        </authorList>
    </citation>
    <scope>NUCLEOTIDE SEQUENCE [LARGE SCALE GENOMIC DNA]</scope>
    <source>
        <strain evidence="3 4">B1D3A</strain>
    </source>
</reference>
<name>A0ABR6NGG8_9SPHN</name>
<dbReference type="EC" id="2.3.1.-" evidence="3"/>
<evidence type="ECO:0000259" key="2">
    <source>
        <dbReference type="Pfam" id="PF00975"/>
    </source>
</evidence>
<dbReference type="InterPro" id="IPR051321">
    <property type="entry name" value="PHA/PHB_synthase"/>
</dbReference>
<organism evidence="3 4">
    <name type="scientific">Sphingobium lignivorans</name>
    <dbReference type="NCBI Taxonomy" id="2735886"/>
    <lineage>
        <taxon>Bacteria</taxon>
        <taxon>Pseudomonadati</taxon>
        <taxon>Pseudomonadota</taxon>
        <taxon>Alphaproteobacteria</taxon>
        <taxon>Sphingomonadales</taxon>
        <taxon>Sphingomonadaceae</taxon>
        <taxon>Sphingobium</taxon>
    </lineage>
</organism>
<dbReference type="Gene3D" id="3.40.50.1820">
    <property type="entry name" value="alpha/beta hydrolase"/>
    <property type="match status" value="1"/>
</dbReference>
<feature type="region of interest" description="Disordered" evidence="1">
    <location>
        <begin position="277"/>
        <end position="332"/>
    </location>
</feature>
<dbReference type="Pfam" id="PF00975">
    <property type="entry name" value="Thioesterase"/>
    <property type="match status" value="1"/>
</dbReference>
<feature type="compositionally biased region" description="Polar residues" evidence="1">
    <location>
        <begin position="38"/>
        <end position="49"/>
    </location>
</feature>
<feature type="region of interest" description="Disordered" evidence="1">
    <location>
        <begin position="19"/>
        <end position="59"/>
    </location>
</feature>
<keyword evidence="3" id="KW-0012">Acyltransferase</keyword>
<proteinExistence type="predicted"/>
<dbReference type="PANTHER" id="PTHR36837">
    <property type="entry name" value="POLY(3-HYDROXYALKANOATE) POLYMERASE SUBUNIT PHAC"/>
    <property type="match status" value="1"/>
</dbReference>
<gene>
    <name evidence="3" type="ORF">HNP60_002349</name>
</gene>
<dbReference type="GO" id="GO:0016746">
    <property type="term" value="F:acyltransferase activity"/>
    <property type="evidence" value="ECO:0007669"/>
    <property type="project" value="UniProtKB-KW"/>
</dbReference>
<feature type="domain" description="Thioesterase" evidence="2">
    <location>
        <begin position="110"/>
        <end position="180"/>
    </location>
</feature>
<dbReference type="SUPFAM" id="SSF53474">
    <property type="entry name" value="alpha/beta-Hydrolases"/>
    <property type="match status" value="1"/>
</dbReference>
<evidence type="ECO:0000256" key="1">
    <source>
        <dbReference type="SAM" id="MobiDB-lite"/>
    </source>
</evidence>
<dbReference type="InterPro" id="IPR029058">
    <property type="entry name" value="AB_hydrolase_fold"/>
</dbReference>
<sequence length="349" mass="38626">MTAQDAELRRRAFAGLRRYQSAPRRIETDPPSPVAQHGRTTLLTRNGDAQQGARPESGRSPVILVPSLINPPDVLDLTPRRSLLRFLLRAGHDAYLLDWGHPSQADASSDLADHVEALLLPLATRWERPPLLVGYCLGGTLALGAAARLAAQGRPAAGVATIAAPWDFSRYDESFRTRLAATWDNARAGCEALGLVPMEVFQSGFWSLDPERTIAKYAKFGEMEEDTPAYHGFIALEDWANEGAPLTLGAGPRPCGTMLWRQYDRCRRVVDQWHARRSGGAGLPDARGGVHHGPDRPRDDHAARRRTPRPRARPCRHDDRRTGAGKPLERTERLAFTLRRLMLQAPADD</sequence>
<comment type="caution">
    <text evidence="3">The sequence shown here is derived from an EMBL/GenBank/DDBJ whole genome shotgun (WGS) entry which is preliminary data.</text>
</comment>
<protein>
    <submittedName>
        <fullName evidence="3">Polyhydroxyalkanoate synthase</fullName>
        <ecNumber evidence="3">2.3.1.-</ecNumber>
    </submittedName>
</protein>
<dbReference type="EMBL" id="JACHKA010000001">
    <property type="protein sequence ID" value="MBB5986375.1"/>
    <property type="molecule type" value="Genomic_DNA"/>
</dbReference>
<evidence type="ECO:0000313" key="4">
    <source>
        <dbReference type="Proteomes" id="UP001138540"/>
    </source>
</evidence>
<accession>A0ABR6NGG8</accession>
<dbReference type="InterPro" id="IPR001031">
    <property type="entry name" value="Thioesterase"/>
</dbReference>
<keyword evidence="4" id="KW-1185">Reference proteome</keyword>
<evidence type="ECO:0000313" key="3">
    <source>
        <dbReference type="EMBL" id="MBB5986375.1"/>
    </source>
</evidence>